<sequence>MRRRVTSSPYSLGLLSCFGLIFVKYNFKNHKLVSYYFFHIY</sequence>
<feature type="transmembrane region" description="Helical" evidence="1">
    <location>
        <begin position="7"/>
        <end position="27"/>
    </location>
</feature>
<dbReference type="EMBL" id="CP011307">
    <property type="protein sequence ID" value="ALP93350.1"/>
    <property type="molecule type" value="Genomic_DNA"/>
</dbReference>
<dbReference type="AlphaFoldDB" id="A0A0S2W1X9"/>
<keyword evidence="1" id="KW-0812">Transmembrane</keyword>
<dbReference type="STRING" id="1297617.IB211_00956c"/>
<organism evidence="2 3">
    <name type="scientific">Intestinimonas butyriciproducens</name>
    <dbReference type="NCBI Taxonomy" id="1297617"/>
    <lineage>
        <taxon>Bacteria</taxon>
        <taxon>Bacillati</taxon>
        <taxon>Bacillota</taxon>
        <taxon>Clostridia</taxon>
        <taxon>Eubacteriales</taxon>
        <taxon>Intestinimonas</taxon>
    </lineage>
</organism>
<evidence type="ECO:0000313" key="3">
    <source>
        <dbReference type="Proteomes" id="UP000064844"/>
    </source>
</evidence>
<evidence type="ECO:0000256" key="1">
    <source>
        <dbReference type="SAM" id="Phobius"/>
    </source>
</evidence>
<evidence type="ECO:0000313" key="2">
    <source>
        <dbReference type="EMBL" id="ALP93350.1"/>
    </source>
</evidence>
<protein>
    <recommendedName>
        <fullName evidence="4">Lipoprotein</fullName>
    </recommendedName>
</protein>
<reference evidence="2 3" key="1">
    <citation type="journal article" date="2015" name="Nat. Commun.">
        <title>Production of butyrate from lysine and the Amadori product fructoselysine by a human gut commensal.</title>
        <authorList>
            <person name="Bui T.P."/>
            <person name="Ritari J."/>
            <person name="Boeren S."/>
            <person name="de Waard P."/>
            <person name="Plugge C.M."/>
            <person name="de Vos W.M."/>
        </authorList>
    </citation>
    <scope>NUCLEOTIDE SEQUENCE [LARGE SCALE GENOMIC DNA]</scope>
    <source>
        <strain evidence="2 3">AF211</strain>
    </source>
</reference>
<accession>A0A0S2W1X9</accession>
<reference evidence="3" key="2">
    <citation type="submission" date="2015-04" db="EMBL/GenBank/DDBJ databases">
        <title>A butyrogenic pathway from the amino acid lysine in a human gut commensal.</title>
        <authorList>
            <person name="de Vos W.M."/>
            <person name="Bui N.T.P."/>
            <person name="Plugge C.M."/>
            <person name="Ritari J."/>
        </authorList>
    </citation>
    <scope>NUCLEOTIDE SEQUENCE [LARGE SCALE GENOMIC DNA]</scope>
    <source>
        <strain evidence="3">AF211</strain>
    </source>
</reference>
<gene>
    <name evidence="2" type="ORF">IB211_00956c</name>
</gene>
<dbReference type="Proteomes" id="UP000064844">
    <property type="component" value="Chromosome"/>
</dbReference>
<evidence type="ECO:0008006" key="4">
    <source>
        <dbReference type="Google" id="ProtNLM"/>
    </source>
</evidence>
<dbReference type="KEGG" id="ibu:IB211_00956c"/>
<keyword evidence="3" id="KW-1185">Reference proteome</keyword>
<dbReference type="PROSITE" id="PS51257">
    <property type="entry name" value="PROKAR_LIPOPROTEIN"/>
    <property type="match status" value="1"/>
</dbReference>
<name>A0A0S2W1X9_9FIRM</name>
<keyword evidence="1" id="KW-1133">Transmembrane helix</keyword>
<proteinExistence type="predicted"/>
<keyword evidence="1" id="KW-0472">Membrane</keyword>